<dbReference type="EMBL" id="CAGKOT010000022">
    <property type="protein sequence ID" value="CAB5366478.1"/>
    <property type="molecule type" value="Genomic_DNA"/>
</dbReference>
<dbReference type="Proteomes" id="UP000684084">
    <property type="component" value="Unassembled WGS sequence"/>
</dbReference>
<evidence type="ECO:0000313" key="1">
    <source>
        <dbReference type="EMBL" id="CAB5366478.1"/>
    </source>
</evidence>
<organism evidence="1 2">
    <name type="scientific">Rhizophagus irregularis</name>
    <dbReference type="NCBI Taxonomy" id="588596"/>
    <lineage>
        <taxon>Eukaryota</taxon>
        <taxon>Fungi</taxon>
        <taxon>Fungi incertae sedis</taxon>
        <taxon>Mucoromycota</taxon>
        <taxon>Glomeromycotina</taxon>
        <taxon>Glomeromycetes</taxon>
        <taxon>Glomerales</taxon>
        <taxon>Glomeraceae</taxon>
        <taxon>Rhizophagus</taxon>
    </lineage>
</organism>
<evidence type="ECO:0000313" key="2">
    <source>
        <dbReference type="Proteomes" id="UP000684084"/>
    </source>
</evidence>
<protein>
    <submittedName>
        <fullName evidence="1">Uncharacterized protein</fullName>
    </submittedName>
</protein>
<reference evidence="1" key="1">
    <citation type="submission" date="2020-05" db="EMBL/GenBank/DDBJ databases">
        <authorList>
            <person name="Rincon C."/>
            <person name="Sanders R I."/>
            <person name="Robbins C."/>
            <person name="Chaturvedi A."/>
        </authorList>
    </citation>
    <scope>NUCLEOTIDE SEQUENCE</scope>
    <source>
        <strain evidence="1">CHB12</strain>
    </source>
</reference>
<name>A0A2I1EBM5_9GLOM</name>
<accession>A0A2I1EBM5</accession>
<proteinExistence type="predicted"/>
<comment type="caution">
    <text evidence="1">The sequence shown here is derived from an EMBL/GenBank/DDBJ whole genome shotgun (WGS) entry which is preliminary data.</text>
</comment>
<dbReference type="AlphaFoldDB" id="A0A2I1EBM5"/>
<dbReference type="VEuPathDB" id="FungiDB:FUN_004089"/>
<gene>
    <name evidence="1" type="ORF">CHRIB12_LOCUS10904</name>
</gene>
<dbReference type="OrthoDB" id="2303561at2759"/>
<sequence length="116" mass="13544">MSESWIELVMPCPTDTCMMYANDRPLIYWGHVVCNGASMEISDEANIRCTECGYKNFMTFFTFQCSRKEHNGKFEAASYNVLRAALVTALEHRDSDSDVIRRLYKFVNNNKYKFQK</sequence>